<dbReference type="EMBL" id="JADGJD010000202">
    <property type="protein sequence ID" value="KAJ3053497.1"/>
    <property type="molecule type" value="Genomic_DNA"/>
</dbReference>
<dbReference type="SUPFAM" id="SSF69593">
    <property type="entry name" value="Glycerol-3-phosphate (1)-acyltransferase"/>
    <property type="match status" value="1"/>
</dbReference>
<comment type="similarity">
    <text evidence="3">Belongs to the 1-acyl-sn-glycerol-3-phosphate acyltransferase family.</text>
</comment>
<keyword evidence="10" id="KW-0594">Phospholipid biosynthesis</keyword>
<dbReference type="GO" id="GO:0005783">
    <property type="term" value="C:endoplasmic reticulum"/>
    <property type="evidence" value="ECO:0007669"/>
    <property type="project" value="TreeGrafter"/>
</dbReference>
<dbReference type="PANTHER" id="PTHR23063:SF2">
    <property type="entry name" value="GLYCEROL-3-PHOSPHATE ACYLTRANSFERASE 4, ISOFORM D-RELATED"/>
    <property type="match status" value="1"/>
</dbReference>
<dbReference type="InterPro" id="IPR002123">
    <property type="entry name" value="Plipid/glycerol_acylTrfase"/>
</dbReference>
<organism evidence="15 16">
    <name type="scientific">Rhizophlyctis rosea</name>
    <dbReference type="NCBI Taxonomy" id="64517"/>
    <lineage>
        <taxon>Eukaryota</taxon>
        <taxon>Fungi</taxon>
        <taxon>Fungi incertae sedis</taxon>
        <taxon>Chytridiomycota</taxon>
        <taxon>Chytridiomycota incertae sedis</taxon>
        <taxon>Chytridiomycetes</taxon>
        <taxon>Rhizophlyctidales</taxon>
        <taxon>Rhizophlyctidaceae</taxon>
        <taxon>Rhizophlyctis</taxon>
    </lineage>
</organism>
<dbReference type="SMART" id="SM00563">
    <property type="entry name" value="PlsC"/>
    <property type="match status" value="1"/>
</dbReference>
<evidence type="ECO:0000313" key="15">
    <source>
        <dbReference type="EMBL" id="KAJ3053497.1"/>
    </source>
</evidence>
<keyword evidence="16" id="KW-1185">Reference proteome</keyword>
<reference evidence="15" key="1">
    <citation type="submission" date="2020-05" db="EMBL/GenBank/DDBJ databases">
        <title>Phylogenomic resolution of chytrid fungi.</title>
        <authorList>
            <person name="Stajich J.E."/>
            <person name="Amses K."/>
            <person name="Simmons R."/>
            <person name="Seto K."/>
            <person name="Myers J."/>
            <person name="Bonds A."/>
            <person name="Quandt C.A."/>
            <person name="Barry K."/>
            <person name="Liu P."/>
            <person name="Grigoriev I."/>
            <person name="Longcore J.E."/>
            <person name="James T.Y."/>
        </authorList>
    </citation>
    <scope>NUCLEOTIDE SEQUENCE</scope>
    <source>
        <strain evidence="15">JEL0318</strain>
    </source>
</reference>
<feature type="transmembrane region" description="Helical" evidence="13">
    <location>
        <begin position="119"/>
        <end position="139"/>
    </location>
</feature>
<dbReference type="InterPro" id="IPR045252">
    <property type="entry name" value="LPCAT1-like"/>
</dbReference>
<dbReference type="CDD" id="cd07991">
    <property type="entry name" value="LPLAT_LPCAT1-like"/>
    <property type="match status" value="1"/>
</dbReference>
<evidence type="ECO:0000256" key="9">
    <source>
        <dbReference type="ARBA" id="ARBA00023136"/>
    </source>
</evidence>
<dbReference type="PANTHER" id="PTHR23063">
    <property type="entry name" value="PHOSPHOLIPID ACYLTRANSFERASE"/>
    <property type="match status" value="1"/>
</dbReference>
<dbReference type="GO" id="GO:0016020">
    <property type="term" value="C:membrane"/>
    <property type="evidence" value="ECO:0007669"/>
    <property type="project" value="UniProtKB-SubCell"/>
</dbReference>
<evidence type="ECO:0000256" key="5">
    <source>
        <dbReference type="ARBA" id="ARBA00022679"/>
    </source>
</evidence>
<feature type="domain" description="Phospholipid/glycerol acyltransferase" evidence="14">
    <location>
        <begin position="177"/>
        <end position="289"/>
    </location>
</feature>
<comment type="pathway">
    <text evidence="2">Lipid metabolism.</text>
</comment>
<gene>
    <name evidence="15" type="ORF">HK097_004135</name>
</gene>
<evidence type="ECO:0000256" key="7">
    <source>
        <dbReference type="ARBA" id="ARBA00022989"/>
    </source>
</evidence>
<dbReference type="Proteomes" id="UP001212841">
    <property type="component" value="Unassembled WGS sequence"/>
</dbReference>
<evidence type="ECO:0000256" key="11">
    <source>
        <dbReference type="ARBA" id="ARBA00023264"/>
    </source>
</evidence>
<evidence type="ECO:0000256" key="3">
    <source>
        <dbReference type="ARBA" id="ARBA00008655"/>
    </source>
</evidence>
<evidence type="ECO:0000256" key="12">
    <source>
        <dbReference type="ARBA" id="ARBA00023315"/>
    </source>
</evidence>
<accession>A0AAD5SHI7</accession>
<keyword evidence="9 13" id="KW-0472">Membrane</keyword>
<sequence>MPPHAERSYSFSEPPTHTFSRPQLRRVASARSLAPSDLLPGFEQKFEVTNGQGGSHGSSVLKDGLAFMAYGAQAIAQDEFSKCFTQKPRRHLNIKTIMLGPIYYAGWIFRYFFLFPYRLTLMLLATLFFFALLPVVLYFENEEWQRWLFKFYCGAFLRSWGSQIRYHGQKPKLNTPHVFVSNHTSFIDYLVLSAHDFPHATVAQNHGGIIGYFEHSVLTLNGSLMFNRNEKNDRTKLAMKMRAHVANATSSPILIFPEGTCVNNEYTVLFHKGAFELDAQICPVAIKYDKRWADAYWHTKTQTFTKHLLYLMTRWALVADVWYLPPRAKRPEQSSVDFANDVKAEISEVAGLKNLSWDGYFKNYAPAKEKRQRLQEHPQTRYGAVLMHRLRNRAVPDRMKGLRRSASFHFETEPSVRPIRDDLLATKPDWALDPNQSTNVKNEILMALEDEDRRSFMIGELSDRKSDVVRSWKRYSKMRSTDVDQRRLEYSTWRLWFKKRVDRERRRRGSESGVEEGRDRYGFRSLMTLPAGIFNSGRGVIEEGGLVRRQRSKSAGTEPGFRNRLWGKGKVNPDSLRMTRAELLSSM</sequence>
<evidence type="ECO:0000259" key="14">
    <source>
        <dbReference type="SMART" id="SM00563"/>
    </source>
</evidence>
<evidence type="ECO:0000256" key="1">
    <source>
        <dbReference type="ARBA" id="ARBA00004370"/>
    </source>
</evidence>
<evidence type="ECO:0000256" key="6">
    <source>
        <dbReference type="ARBA" id="ARBA00022692"/>
    </source>
</evidence>
<evidence type="ECO:0000256" key="13">
    <source>
        <dbReference type="SAM" id="Phobius"/>
    </source>
</evidence>
<dbReference type="Pfam" id="PF01553">
    <property type="entry name" value="Acyltransferase"/>
    <property type="match status" value="1"/>
</dbReference>
<evidence type="ECO:0000256" key="8">
    <source>
        <dbReference type="ARBA" id="ARBA00023098"/>
    </source>
</evidence>
<keyword evidence="11" id="KW-1208">Phospholipid metabolism</keyword>
<proteinExistence type="inferred from homology"/>
<keyword evidence="5" id="KW-0808">Transferase</keyword>
<keyword evidence="12" id="KW-0012">Acyltransferase</keyword>
<evidence type="ECO:0000256" key="2">
    <source>
        <dbReference type="ARBA" id="ARBA00005189"/>
    </source>
</evidence>
<dbReference type="GO" id="GO:0004366">
    <property type="term" value="F:glycerol-3-phosphate O-acyltransferase activity"/>
    <property type="evidence" value="ECO:0007669"/>
    <property type="project" value="TreeGrafter"/>
</dbReference>
<keyword evidence="4" id="KW-0444">Lipid biosynthesis</keyword>
<keyword evidence="7 13" id="KW-1133">Transmembrane helix</keyword>
<keyword evidence="6 13" id="KW-0812">Transmembrane</keyword>
<feature type="transmembrane region" description="Helical" evidence="13">
    <location>
        <begin position="92"/>
        <end position="113"/>
    </location>
</feature>
<dbReference type="GO" id="GO:0008654">
    <property type="term" value="P:phospholipid biosynthetic process"/>
    <property type="evidence" value="ECO:0007669"/>
    <property type="project" value="UniProtKB-KW"/>
</dbReference>
<dbReference type="GO" id="GO:0019432">
    <property type="term" value="P:triglyceride biosynthetic process"/>
    <property type="evidence" value="ECO:0007669"/>
    <property type="project" value="TreeGrafter"/>
</dbReference>
<protein>
    <recommendedName>
        <fullName evidence="14">Phospholipid/glycerol acyltransferase domain-containing protein</fullName>
    </recommendedName>
</protein>
<evidence type="ECO:0000256" key="10">
    <source>
        <dbReference type="ARBA" id="ARBA00023209"/>
    </source>
</evidence>
<comment type="caution">
    <text evidence="15">The sequence shown here is derived from an EMBL/GenBank/DDBJ whole genome shotgun (WGS) entry which is preliminary data.</text>
</comment>
<name>A0AAD5SHI7_9FUNG</name>
<evidence type="ECO:0000256" key="4">
    <source>
        <dbReference type="ARBA" id="ARBA00022516"/>
    </source>
</evidence>
<dbReference type="AlphaFoldDB" id="A0AAD5SHI7"/>
<evidence type="ECO:0000313" key="16">
    <source>
        <dbReference type="Proteomes" id="UP001212841"/>
    </source>
</evidence>
<keyword evidence="8" id="KW-0443">Lipid metabolism</keyword>
<comment type="subcellular location">
    <subcellularLocation>
        <location evidence="1">Membrane</location>
    </subcellularLocation>
</comment>